<evidence type="ECO:0000256" key="1">
    <source>
        <dbReference type="ARBA" id="ARBA00022741"/>
    </source>
</evidence>
<feature type="domain" description="FtsK" evidence="5">
    <location>
        <begin position="619"/>
        <end position="812"/>
    </location>
</feature>
<dbReference type="EMBL" id="BONR01000003">
    <property type="protein sequence ID" value="GIG54905.1"/>
    <property type="molecule type" value="Genomic_DNA"/>
</dbReference>
<feature type="binding site" evidence="3">
    <location>
        <begin position="974"/>
        <end position="981"/>
    </location>
    <ligand>
        <name>ATP</name>
        <dbReference type="ChEBI" id="CHEBI:30616"/>
    </ligand>
</feature>
<keyword evidence="4" id="KW-0472">Membrane</keyword>
<evidence type="ECO:0000256" key="4">
    <source>
        <dbReference type="SAM" id="Phobius"/>
    </source>
</evidence>
<feature type="domain" description="FtsK" evidence="5">
    <location>
        <begin position="957"/>
        <end position="1160"/>
    </location>
</feature>
<feature type="binding site" evidence="3">
    <location>
        <begin position="637"/>
        <end position="644"/>
    </location>
    <ligand>
        <name>ATP</name>
        <dbReference type="ChEBI" id="CHEBI:30616"/>
    </ligand>
</feature>
<dbReference type="SUPFAM" id="SSF52540">
    <property type="entry name" value="P-loop containing nucleoside triphosphate hydrolases"/>
    <property type="match status" value="3"/>
</dbReference>
<dbReference type="Gene3D" id="2.60.200.20">
    <property type="match status" value="1"/>
</dbReference>
<gene>
    <name evidence="6" type="ORF">Dac01nite_16570</name>
</gene>
<evidence type="ECO:0000256" key="3">
    <source>
        <dbReference type="PROSITE-ProRule" id="PRU00289"/>
    </source>
</evidence>
<dbReference type="GO" id="GO:0005524">
    <property type="term" value="F:ATP binding"/>
    <property type="evidence" value="ECO:0007669"/>
    <property type="project" value="UniProtKB-UniRule"/>
</dbReference>
<protein>
    <submittedName>
        <fullName evidence="6">Cell division protein FtsK</fullName>
    </submittedName>
</protein>
<dbReference type="CDD" id="cd01127">
    <property type="entry name" value="TrwB_TraG_TraD_VirD4"/>
    <property type="match status" value="1"/>
</dbReference>
<name>A0A919Q6W3_9MICO</name>
<dbReference type="SUPFAM" id="SSF49879">
    <property type="entry name" value="SMAD/FHA domain"/>
    <property type="match status" value="1"/>
</dbReference>
<dbReference type="Pfam" id="PF01580">
    <property type="entry name" value="FtsK_SpoIIIE"/>
    <property type="match status" value="2"/>
</dbReference>
<keyword evidence="4" id="KW-0812">Transmembrane</keyword>
<evidence type="ECO:0000313" key="7">
    <source>
        <dbReference type="Proteomes" id="UP000652354"/>
    </source>
</evidence>
<proteinExistence type="predicted"/>
<keyword evidence="2 3" id="KW-0067">ATP-binding</keyword>
<accession>A0A919Q6W3</accession>
<dbReference type="PANTHER" id="PTHR22683:SF1">
    <property type="entry name" value="TYPE VII SECRETION SYSTEM PROTEIN ESSC"/>
    <property type="match status" value="1"/>
</dbReference>
<dbReference type="PROSITE" id="PS50901">
    <property type="entry name" value="FTSK"/>
    <property type="match status" value="2"/>
</dbReference>
<dbReference type="CDD" id="cd00060">
    <property type="entry name" value="FHA"/>
    <property type="match status" value="1"/>
</dbReference>
<dbReference type="InterPro" id="IPR027417">
    <property type="entry name" value="P-loop_NTPase"/>
</dbReference>
<dbReference type="Gene3D" id="3.40.50.300">
    <property type="entry name" value="P-loop containing nucleotide triphosphate hydrolases"/>
    <property type="match status" value="4"/>
</dbReference>
<dbReference type="InterPro" id="IPR003593">
    <property type="entry name" value="AAA+_ATPase"/>
</dbReference>
<keyword evidence="6" id="KW-0132">Cell division</keyword>
<dbReference type="Proteomes" id="UP000652354">
    <property type="component" value="Unassembled WGS sequence"/>
</dbReference>
<dbReference type="InterPro" id="IPR008984">
    <property type="entry name" value="SMAD_FHA_dom_sf"/>
</dbReference>
<reference evidence="6" key="1">
    <citation type="submission" date="2021-01" db="EMBL/GenBank/DDBJ databases">
        <title>Whole genome shotgun sequence of Demequina activiva NBRC 110675.</title>
        <authorList>
            <person name="Komaki H."/>
            <person name="Tamura T."/>
        </authorList>
    </citation>
    <scope>NUCLEOTIDE SEQUENCE</scope>
    <source>
        <strain evidence="6">NBRC 110675</strain>
    </source>
</reference>
<feature type="transmembrane region" description="Helical" evidence="4">
    <location>
        <begin position="250"/>
        <end position="267"/>
    </location>
</feature>
<keyword evidence="4" id="KW-1133">Transmembrane helix</keyword>
<evidence type="ECO:0000313" key="6">
    <source>
        <dbReference type="EMBL" id="GIG54905.1"/>
    </source>
</evidence>
<evidence type="ECO:0000259" key="5">
    <source>
        <dbReference type="PROSITE" id="PS50901"/>
    </source>
</evidence>
<evidence type="ECO:0000256" key="2">
    <source>
        <dbReference type="ARBA" id="ARBA00022840"/>
    </source>
</evidence>
<dbReference type="InterPro" id="IPR002543">
    <property type="entry name" value="FtsK_dom"/>
</dbReference>
<keyword evidence="7" id="KW-1185">Reference proteome</keyword>
<dbReference type="RefSeq" id="WP_203655809.1">
    <property type="nucleotide sequence ID" value="NZ_BONR01000003.1"/>
</dbReference>
<keyword evidence="6" id="KW-0131">Cell cycle</keyword>
<comment type="caution">
    <text evidence="6">The sequence shown here is derived from an EMBL/GenBank/DDBJ whole genome shotgun (WGS) entry which is preliminary data.</text>
</comment>
<dbReference type="InterPro" id="IPR050206">
    <property type="entry name" value="FtsK/SpoIIIE/SftA"/>
</dbReference>
<sequence>MTRLRLTTPSDDGSDTALDWLVDVDDGTTVEELAAAIGVQPSALVGATGTDLTLHAAGVASGTNLARPHHLQPAGQLRLEIVGGPLSGHSVPLVPGQRLSIGAATDADVTIDDTYLEPIHAHVTLDAPEAGGPLSLVIEPAPGALVVRNGVTVHEDRFTTVPADVVQMGAHIMRLGMAPASDADLTQDETGLRGFNRPSRILPRTDEPIVSLPGERPEEEEGTPLPWLSAIVPVVLGVSMAMIFGRAVMLLMAAASPIMVVGSFLANRKLARRRGERTEATWREEIRDTEERIDSLVREQRIQSWYDQPDPVVIHDTATRPTARLWERRYDDPDALRVRIGVAQGDLRVKFEGGGQKFREQPHSAGVSPEPVSIDAALGPIGVAGTAHATRLVARAALASVATLRSPRDCQIVVICDDDPDQWAWTSWLPHTHEDARLGATIGNTEDSRRERLRELAATLQMRRLASAQGVAAGSHIFVVLDGARRYRMLPGMVELLKHGHHHGIFVLALDDDRSRLPEEAATVIEIDRTDAAMARVQSRGEFHARVLLDGMSLAAAEEIARTLCGYHHISGIGDDGVMPRSVRYVDLLGVDLERPEPILERWSRTPRQTYVVVGADADGEVAIDLATAGPHALVAGTTGSGKSEFLQTLIIALAMANRPDALNFVLVDYKGGSAFADCERLPHTVGMVTNLDARETERALASLEAELKRRERVLKDEIGAKDVDVAWAKNPEAAAAAGLARLVLVIDEFAELKTELPDFINGLVRIARVGRSLGVHLVLATQRPSGAVTPEMQSNINMRVALRVTDQADSSDVLGSGEAALISTTTPGRGYIKAGANQAPTAFQAARVAGVRPGTVAEHRGAPPAARVDWEVVAYALQFPPEQVRATANVDHDDTDLRALVNVVLAAAERAGIPKNASPWLTPLPPVLTLDHFVGQRLPSGALIIGLEDIPGEQRQAPRLWHLLDDSHMLIAGGARSGRTTALRSLMLQMVQRFSPQDLHLYGIDYGNGALLPFDAAPHTGAIVPGLEAARVSRLLDRLLAELTRRQGLLSAAGVGSLAEQRARESDPAARLPIIAMVVDGWERASATMTPDEMTALRDKMMRIVREGPATGMTLVLSGDRTLPADRIAGAVNTTYVLPMRDIADYRSAGIMIRELPEDLPAGRAMHGADGRELQWVVHSPEVSGEAQHRHAIDVIASVASHWSAVALATHPMRVDTLPGRISLADALALPAAEGCDPANPVVAVGGDELSRFTVDVGAGQHLLVTGERASGKSTVLAALCTQLARRGDSVLAVAPRSSPLAQAAAAAGVPVVTDTATDAATLGTPPPGRTVVLVDDADTIRDTPLEAALMMDGANRTYVAAARTGSVATAFSGPIAEAKKAARGIVLQPASSLLGTQALGQSIPKALVGRGTPGEGALFLDGDYVGVRVPLPE</sequence>
<dbReference type="PANTHER" id="PTHR22683">
    <property type="entry name" value="SPORULATION PROTEIN RELATED"/>
    <property type="match status" value="1"/>
</dbReference>
<organism evidence="6 7">
    <name type="scientific">Demequina activiva</name>
    <dbReference type="NCBI Taxonomy" id="1582364"/>
    <lineage>
        <taxon>Bacteria</taxon>
        <taxon>Bacillati</taxon>
        <taxon>Actinomycetota</taxon>
        <taxon>Actinomycetes</taxon>
        <taxon>Micrococcales</taxon>
        <taxon>Demequinaceae</taxon>
        <taxon>Demequina</taxon>
    </lineage>
</organism>
<dbReference type="GO" id="GO:0003677">
    <property type="term" value="F:DNA binding"/>
    <property type="evidence" value="ECO:0007669"/>
    <property type="project" value="InterPro"/>
</dbReference>
<dbReference type="GO" id="GO:0051301">
    <property type="term" value="P:cell division"/>
    <property type="evidence" value="ECO:0007669"/>
    <property type="project" value="UniProtKB-KW"/>
</dbReference>
<keyword evidence="1 3" id="KW-0547">Nucleotide-binding</keyword>
<dbReference type="SMART" id="SM00382">
    <property type="entry name" value="AAA"/>
    <property type="match status" value="3"/>
</dbReference>